<dbReference type="RefSeq" id="XP_036635483.1">
    <property type="nucleotide sequence ID" value="XM_036774010.1"/>
</dbReference>
<dbReference type="AlphaFoldDB" id="A0A8H7DUT9"/>
<gene>
    <name evidence="1" type="ORF">PC9H_004426</name>
</gene>
<dbReference type="Proteomes" id="UP000623687">
    <property type="component" value="Unassembled WGS sequence"/>
</dbReference>
<protein>
    <recommendedName>
        <fullName evidence="3">Pheromone</fullName>
    </recommendedName>
</protein>
<dbReference type="InterPro" id="IPR012597">
    <property type="entry name" value="Pheromone"/>
</dbReference>
<proteinExistence type="predicted"/>
<dbReference type="GeneID" id="59374244"/>
<evidence type="ECO:0008006" key="3">
    <source>
        <dbReference type="Google" id="ProtNLM"/>
    </source>
</evidence>
<dbReference type="GO" id="GO:0016020">
    <property type="term" value="C:membrane"/>
    <property type="evidence" value="ECO:0007669"/>
    <property type="project" value="InterPro"/>
</dbReference>
<evidence type="ECO:0000313" key="1">
    <source>
        <dbReference type="EMBL" id="KAF7437584.1"/>
    </source>
</evidence>
<dbReference type="VEuPathDB" id="FungiDB:PC9H_004426"/>
<accession>A0A8H7DUT9</accession>
<reference evidence="1" key="1">
    <citation type="submission" date="2019-07" db="EMBL/GenBank/DDBJ databases">
        <authorList>
            <person name="Palmer J.M."/>
        </authorList>
    </citation>
    <scope>NUCLEOTIDE SEQUENCE</scope>
    <source>
        <strain evidence="1">PC9</strain>
    </source>
</reference>
<dbReference type="GO" id="GO:0000772">
    <property type="term" value="F:mating pheromone activity"/>
    <property type="evidence" value="ECO:0007669"/>
    <property type="project" value="InterPro"/>
</dbReference>
<keyword evidence="2" id="KW-1185">Reference proteome</keyword>
<comment type="caution">
    <text evidence="1">The sequence shown here is derived from an EMBL/GenBank/DDBJ whole genome shotgun (WGS) entry which is preliminary data.</text>
</comment>
<name>A0A8H7DUT9_PLEOS</name>
<organism evidence="1 2">
    <name type="scientific">Pleurotus ostreatus</name>
    <name type="common">Oyster mushroom</name>
    <name type="synonym">White-rot fungus</name>
    <dbReference type="NCBI Taxonomy" id="5322"/>
    <lineage>
        <taxon>Eukaryota</taxon>
        <taxon>Fungi</taxon>
        <taxon>Dikarya</taxon>
        <taxon>Basidiomycota</taxon>
        <taxon>Agaricomycotina</taxon>
        <taxon>Agaricomycetes</taxon>
        <taxon>Agaricomycetidae</taxon>
        <taxon>Agaricales</taxon>
        <taxon>Pleurotineae</taxon>
        <taxon>Pleurotaceae</taxon>
        <taxon>Pleurotus</taxon>
    </lineage>
</organism>
<sequence>MDSFTTFLASALAPEITSPASIKITQSTSDVADIELVDSERNGSGGGCYCVFFF</sequence>
<evidence type="ECO:0000313" key="2">
    <source>
        <dbReference type="Proteomes" id="UP000623687"/>
    </source>
</evidence>
<dbReference type="Pfam" id="PF08015">
    <property type="entry name" value="Pheromone"/>
    <property type="match status" value="1"/>
</dbReference>
<dbReference type="EMBL" id="JACETU010000002">
    <property type="protein sequence ID" value="KAF7437584.1"/>
    <property type="molecule type" value="Genomic_DNA"/>
</dbReference>